<accession>A0A4R0KRF6</accession>
<feature type="domain" description="AB hydrolase-1" evidence="2">
    <location>
        <begin position="14"/>
        <end position="243"/>
    </location>
</feature>
<feature type="region of interest" description="Disordered" evidence="1">
    <location>
        <begin position="252"/>
        <end position="273"/>
    </location>
</feature>
<dbReference type="AlphaFoldDB" id="A0A4R0KRF6"/>
<dbReference type="EMBL" id="SJKB01000003">
    <property type="protein sequence ID" value="TCC63513.1"/>
    <property type="molecule type" value="Genomic_DNA"/>
</dbReference>
<dbReference type="GO" id="GO:0016787">
    <property type="term" value="F:hydrolase activity"/>
    <property type="evidence" value="ECO:0007669"/>
    <property type="project" value="UniProtKB-KW"/>
</dbReference>
<dbReference type="Pfam" id="PF12697">
    <property type="entry name" value="Abhydrolase_6"/>
    <property type="match status" value="1"/>
</dbReference>
<dbReference type="Proteomes" id="UP000291144">
    <property type="component" value="Unassembled WGS sequence"/>
</dbReference>
<dbReference type="SUPFAM" id="SSF53474">
    <property type="entry name" value="alpha/beta-Hydrolases"/>
    <property type="match status" value="1"/>
</dbReference>
<dbReference type="InterPro" id="IPR050266">
    <property type="entry name" value="AB_hydrolase_sf"/>
</dbReference>
<evidence type="ECO:0000259" key="2">
    <source>
        <dbReference type="Pfam" id="PF12697"/>
    </source>
</evidence>
<evidence type="ECO:0000256" key="1">
    <source>
        <dbReference type="SAM" id="MobiDB-lite"/>
    </source>
</evidence>
<evidence type="ECO:0000313" key="4">
    <source>
        <dbReference type="Proteomes" id="UP000291144"/>
    </source>
</evidence>
<organism evidence="3 4">
    <name type="scientific">Kribbella pittospori</name>
    <dbReference type="NCBI Taxonomy" id="722689"/>
    <lineage>
        <taxon>Bacteria</taxon>
        <taxon>Bacillati</taxon>
        <taxon>Actinomycetota</taxon>
        <taxon>Actinomycetes</taxon>
        <taxon>Propionibacteriales</taxon>
        <taxon>Kribbellaceae</taxon>
        <taxon>Kribbella</taxon>
    </lineage>
</organism>
<proteinExistence type="predicted"/>
<evidence type="ECO:0000313" key="3">
    <source>
        <dbReference type="EMBL" id="TCC63513.1"/>
    </source>
</evidence>
<protein>
    <submittedName>
        <fullName evidence="3">Alpha/beta hydrolase</fullName>
    </submittedName>
</protein>
<dbReference type="PANTHER" id="PTHR43798">
    <property type="entry name" value="MONOACYLGLYCEROL LIPASE"/>
    <property type="match status" value="1"/>
</dbReference>
<dbReference type="OrthoDB" id="63519at2"/>
<comment type="caution">
    <text evidence="3">The sequence shown here is derived from an EMBL/GenBank/DDBJ whole genome shotgun (WGS) entry which is preliminary data.</text>
</comment>
<sequence>MTVWDDGGSLGGQVILVHGTLSWGQASFVGQRGLGRDRRILVVDRRGFGESPDTEMSDYDVDADDVIGLMDKPSHLVGHSYGGVVAMLAAGRRPELVASLALIEPAALAVATSDPVVAKSLEGNRRYWPSTQSMTAEEYLKVVWGDQPVPEPYEWSLRAAGSALHERPCWNADVPLEPIRSATYPKLVLAGTWETAPADYRAAAGEALIATSKFIAAQTGATFIQVEGADHSPHQQRPDEVNQLLLDLWQQADAPPGSGSTQRRALRSDDGAE</sequence>
<dbReference type="InterPro" id="IPR000073">
    <property type="entry name" value="AB_hydrolase_1"/>
</dbReference>
<name>A0A4R0KRF6_9ACTN</name>
<gene>
    <name evidence="3" type="ORF">E0H73_12810</name>
</gene>
<reference evidence="3 4" key="1">
    <citation type="submission" date="2019-02" db="EMBL/GenBank/DDBJ databases">
        <title>Kribbella capetownensis sp. nov. and Kribbella speibonae sp. nov., isolated from soil.</title>
        <authorList>
            <person name="Curtis S.M."/>
            <person name="Norton I."/>
            <person name="Everest G.J."/>
            <person name="Meyers P.R."/>
        </authorList>
    </citation>
    <scope>NUCLEOTIDE SEQUENCE [LARGE SCALE GENOMIC DNA]</scope>
    <source>
        <strain evidence="3 4">NRRL B-24813</strain>
    </source>
</reference>
<keyword evidence="4" id="KW-1185">Reference proteome</keyword>
<dbReference type="InterPro" id="IPR029058">
    <property type="entry name" value="AB_hydrolase_fold"/>
</dbReference>
<dbReference type="Gene3D" id="3.40.50.1820">
    <property type="entry name" value="alpha/beta hydrolase"/>
    <property type="match status" value="1"/>
</dbReference>
<keyword evidence="3" id="KW-0378">Hydrolase</keyword>